<dbReference type="SMART" id="SM00233">
    <property type="entry name" value="PH"/>
    <property type="match status" value="1"/>
</dbReference>
<dbReference type="STRING" id="7719.ENSCINP00000016281"/>
<dbReference type="PROSITE" id="PS50003">
    <property type="entry name" value="PH_DOMAIN"/>
    <property type="match status" value="1"/>
</dbReference>
<dbReference type="CDD" id="cd13286">
    <property type="entry name" value="PH_OPR5_ORP8"/>
    <property type="match status" value="1"/>
</dbReference>
<dbReference type="PANTHER" id="PTHR10972">
    <property type="entry name" value="OXYSTEROL-BINDING PROTEIN-RELATED"/>
    <property type="match status" value="1"/>
</dbReference>
<feature type="compositionally biased region" description="Low complexity" evidence="7">
    <location>
        <begin position="245"/>
        <end position="257"/>
    </location>
</feature>
<evidence type="ECO:0000313" key="9">
    <source>
        <dbReference type="Ensembl" id="ENSCINP00000016281.3"/>
    </source>
</evidence>
<evidence type="ECO:0000256" key="7">
    <source>
        <dbReference type="SAM" id="MobiDB-lite"/>
    </source>
</evidence>
<accession>F6Z7W1</accession>
<evidence type="ECO:0000259" key="8">
    <source>
        <dbReference type="PROSITE" id="PS50003"/>
    </source>
</evidence>
<evidence type="ECO:0000256" key="5">
    <source>
        <dbReference type="RuleBase" id="RU003844"/>
    </source>
</evidence>
<reference evidence="9" key="3">
    <citation type="submission" date="2025-08" db="UniProtKB">
        <authorList>
            <consortium name="Ensembl"/>
        </authorList>
    </citation>
    <scope>IDENTIFICATION</scope>
</reference>
<dbReference type="PANTHER" id="PTHR10972:SF102">
    <property type="entry name" value="OXYSTEROL-BINDING PROTEIN"/>
    <property type="match status" value="1"/>
</dbReference>
<dbReference type="Gene3D" id="3.30.70.3490">
    <property type="match status" value="1"/>
</dbReference>
<dbReference type="OMA" id="NDQGKWA"/>
<dbReference type="GO" id="GO:0005829">
    <property type="term" value="C:cytosol"/>
    <property type="evidence" value="ECO:0000318"/>
    <property type="project" value="GO_Central"/>
</dbReference>
<keyword evidence="3 6" id="KW-0445">Lipid transport</keyword>
<dbReference type="EMBL" id="EAAA01000281">
    <property type="status" value="NOT_ANNOTATED_CDS"/>
    <property type="molecule type" value="Genomic_DNA"/>
</dbReference>
<evidence type="ECO:0000313" key="10">
    <source>
        <dbReference type="Proteomes" id="UP000008144"/>
    </source>
</evidence>
<reference evidence="9" key="4">
    <citation type="submission" date="2025-09" db="UniProtKB">
        <authorList>
            <consortium name="Ensembl"/>
        </authorList>
    </citation>
    <scope>IDENTIFICATION</scope>
</reference>
<dbReference type="SUPFAM" id="SSF144000">
    <property type="entry name" value="Oxysterol-binding protein-like"/>
    <property type="match status" value="1"/>
</dbReference>
<organism evidence="9 10">
    <name type="scientific">Ciona intestinalis</name>
    <name type="common">Transparent sea squirt</name>
    <name type="synonym">Ascidia intestinalis</name>
    <dbReference type="NCBI Taxonomy" id="7719"/>
    <lineage>
        <taxon>Eukaryota</taxon>
        <taxon>Metazoa</taxon>
        <taxon>Chordata</taxon>
        <taxon>Tunicata</taxon>
        <taxon>Ascidiacea</taxon>
        <taxon>Phlebobranchia</taxon>
        <taxon>Cionidae</taxon>
        <taxon>Ciona</taxon>
    </lineage>
</organism>
<dbReference type="InterPro" id="IPR037239">
    <property type="entry name" value="OSBP_sf"/>
</dbReference>
<proteinExistence type="inferred from homology"/>
<dbReference type="Ensembl" id="ENSCINT00000016281.3">
    <property type="protein sequence ID" value="ENSCINP00000016281.3"/>
    <property type="gene ID" value="ENSCING00000007964.3"/>
</dbReference>
<comment type="similarity">
    <text evidence="1 5">Belongs to the OSBP family.</text>
</comment>
<dbReference type="SUPFAM" id="SSF50729">
    <property type="entry name" value="PH domain-like"/>
    <property type="match status" value="1"/>
</dbReference>
<dbReference type="HOGENOM" id="CLU_012334_2_1_1"/>
<dbReference type="Gene3D" id="2.30.29.30">
    <property type="entry name" value="Pleckstrin-homology domain (PH domain)/Phosphotyrosine-binding domain (PTB)"/>
    <property type="match status" value="1"/>
</dbReference>
<dbReference type="AlphaFoldDB" id="F6Z7W1"/>
<dbReference type="GO" id="GO:0006869">
    <property type="term" value="P:lipid transport"/>
    <property type="evidence" value="ECO:0007669"/>
    <property type="project" value="UniProtKB-KW"/>
</dbReference>
<protein>
    <recommendedName>
        <fullName evidence="6">Oxysterol-binding protein</fullName>
    </recommendedName>
</protein>
<reference evidence="10" key="1">
    <citation type="journal article" date="2002" name="Science">
        <title>The draft genome of Ciona intestinalis: insights into chordate and vertebrate origins.</title>
        <authorList>
            <person name="Dehal P."/>
            <person name="Satou Y."/>
            <person name="Campbell R.K."/>
            <person name="Chapman J."/>
            <person name="Degnan B."/>
            <person name="De Tomaso A."/>
            <person name="Davidson B."/>
            <person name="Di Gregorio A."/>
            <person name="Gelpke M."/>
            <person name="Goodstein D.M."/>
            <person name="Harafuji N."/>
            <person name="Hastings K.E."/>
            <person name="Ho I."/>
            <person name="Hotta K."/>
            <person name="Huang W."/>
            <person name="Kawashima T."/>
            <person name="Lemaire P."/>
            <person name="Martinez D."/>
            <person name="Meinertzhagen I.A."/>
            <person name="Necula S."/>
            <person name="Nonaka M."/>
            <person name="Putnam N."/>
            <person name="Rash S."/>
            <person name="Saiga H."/>
            <person name="Satake M."/>
            <person name="Terry A."/>
            <person name="Yamada L."/>
            <person name="Wang H.G."/>
            <person name="Awazu S."/>
            <person name="Azumi K."/>
            <person name="Boore J."/>
            <person name="Branno M."/>
            <person name="Chin-Bow S."/>
            <person name="DeSantis R."/>
            <person name="Doyle S."/>
            <person name="Francino P."/>
            <person name="Keys D.N."/>
            <person name="Haga S."/>
            <person name="Hayashi H."/>
            <person name="Hino K."/>
            <person name="Imai K.S."/>
            <person name="Inaba K."/>
            <person name="Kano S."/>
            <person name="Kobayashi K."/>
            <person name="Kobayashi M."/>
            <person name="Lee B.I."/>
            <person name="Makabe K.W."/>
            <person name="Manohar C."/>
            <person name="Matassi G."/>
            <person name="Medina M."/>
            <person name="Mochizuki Y."/>
            <person name="Mount S."/>
            <person name="Morishita T."/>
            <person name="Miura S."/>
            <person name="Nakayama A."/>
            <person name="Nishizaka S."/>
            <person name="Nomoto H."/>
            <person name="Ohta F."/>
            <person name="Oishi K."/>
            <person name="Rigoutsos I."/>
            <person name="Sano M."/>
            <person name="Sasaki A."/>
            <person name="Sasakura Y."/>
            <person name="Shoguchi E."/>
            <person name="Shin-i T."/>
            <person name="Spagnuolo A."/>
            <person name="Stainier D."/>
            <person name="Suzuki M.M."/>
            <person name="Tassy O."/>
            <person name="Takatori N."/>
            <person name="Tokuoka M."/>
            <person name="Yagi K."/>
            <person name="Yoshizaki F."/>
            <person name="Wada S."/>
            <person name="Zhang C."/>
            <person name="Hyatt P.D."/>
            <person name="Larimer F."/>
            <person name="Detter C."/>
            <person name="Doggett N."/>
            <person name="Glavina T."/>
            <person name="Hawkins T."/>
            <person name="Richardson P."/>
            <person name="Lucas S."/>
            <person name="Kohara Y."/>
            <person name="Levine M."/>
            <person name="Satoh N."/>
            <person name="Rokhsar D.S."/>
        </authorList>
    </citation>
    <scope>NUCLEOTIDE SEQUENCE [LARGE SCALE GENOMIC DNA]</scope>
</reference>
<dbReference type="FunFam" id="1.10.287.2720:FF:000002">
    <property type="entry name" value="Oxysterol-binding protein"/>
    <property type="match status" value="1"/>
</dbReference>
<dbReference type="InterPro" id="IPR000648">
    <property type="entry name" value="Oxysterol-bd"/>
</dbReference>
<evidence type="ECO:0000256" key="2">
    <source>
        <dbReference type="ARBA" id="ARBA00022448"/>
    </source>
</evidence>
<dbReference type="Gene3D" id="1.10.287.2720">
    <property type="match status" value="1"/>
</dbReference>
<dbReference type="InterPro" id="IPR011993">
    <property type="entry name" value="PH-like_dom_sf"/>
</dbReference>
<evidence type="ECO:0000256" key="1">
    <source>
        <dbReference type="ARBA" id="ARBA00008842"/>
    </source>
</evidence>
<evidence type="ECO:0000256" key="3">
    <source>
        <dbReference type="ARBA" id="ARBA00023055"/>
    </source>
</evidence>
<feature type="domain" description="PH" evidence="8">
    <location>
        <begin position="60"/>
        <end position="177"/>
    </location>
</feature>
<feature type="region of interest" description="Disordered" evidence="7">
    <location>
        <begin position="244"/>
        <end position="269"/>
    </location>
</feature>
<keyword evidence="10" id="KW-1185">Reference proteome</keyword>
<dbReference type="InterPro" id="IPR001849">
    <property type="entry name" value="PH_domain"/>
</dbReference>
<sequence>TNVSTPKTKSPRESFHASESPVLSSKLAKKHSLKLQKQTYKVEKKKAENEFQMTVNDSSVILLSDWLKVRSTLKNWSRMWCVLKPGVLVLYKNSKEKTWVGTVVLTSSEIIERPSKKDGFCFKIYNALNQTIWTIKGPKGESLGVLSSSLPTSYLILRAQGESDGRCWLDALELSRKCTNLLKKSTEASSKVGKSKLEDNSEVFLPGRSVSLSLGEQTEPNKQKLSLLGHNQQSIMQENNIDCASSQQNNNSQSNNQDSGDESSAPDSVDSYQDIDAEIKNADDQETKYVADKGEEFGDSGENSQTEVLAGESKSLVWALLKQLRPGMDLSKVVLPTFILEPRSFLDKLSDYYYHANLLSNSAIEENPYNRIKGITKWYLSGFYKKPKGLKKPYNPILGETFRCMWDHPETNSSTFYLAEQVSHHPPVSAFVVINRKDGFTVDGSILAKSKFYGNSISAVLEGTAKVSLLKHGEEYTFTMPYAHCKGIIYGKMTMEFGGKVCIQCEKTGYSAELEFKLKPLFGGGKLNEVSGRISLGKRVLATLSGYWDEEVFLTDLSGGTVSRFWSPTEEVRKSRLKRYVVPLEQQVDFESEGLWKKVSSAIEKQDQVLATEEKYVLEDAQRKEAKKRKEEGVEWLTKHFQYDDKGEQWVYNHIDARPWDELNDIVQYEKDGKITTRTKHCTSPVKTGKMQQRPAR</sequence>
<dbReference type="Pfam" id="PF01237">
    <property type="entry name" value="Oxysterol_BP"/>
    <property type="match status" value="1"/>
</dbReference>
<dbReference type="GeneTree" id="ENSGT00940000159535"/>
<evidence type="ECO:0000256" key="4">
    <source>
        <dbReference type="ARBA" id="ARBA00023121"/>
    </source>
</evidence>
<dbReference type="InterPro" id="IPR018494">
    <property type="entry name" value="Oxysterol-bd_CS"/>
</dbReference>
<keyword evidence="4" id="KW-0446">Lipid-binding</keyword>
<keyword evidence="2 6" id="KW-0813">Transport</keyword>
<evidence type="ECO:0000256" key="6">
    <source>
        <dbReference type="RuleBase" id="RU003845"/>
    </source>
</evidence>
<dbReference type="GO" id="GO:0015485">
    <property type="term" value="F:cholesterol binding"/>
    <property type="evidence" value="ECO:0000318"/>
    <property type="project" value="GO_Central"/>
</dbReference>
<dbReference type="Pfam" id="PF00169">
    <property type="entry name" value="PH"/>
    <property type="match status" value="1"/>
</dbReference>
<dbReference type="FunFam" id="2.40.160.120:FF:000004">
    <property type="entry name" value="Oxysterol-binding protein"/>
    <property type="match status" value="1"/>
</dbReference>
<dbReference type="InParanoid" id="F6Z7W1"/>
<dbReference type="Proteomes" id="UP000008144">
    <property type="component" value="Chromosome 1"/>
</dbReference>
<dbReference type="FunCoup" id="F6Z7W1">
    <property type="interactions" value="84"/>
</dbReference>
<name>F6Z7W1_CIOIN</name>
<dbReference type="GO" id="GO:0016020">
    <property type="term" value="C:membrane"/>
    <property type="evidence" value="ECO:0000318"/>
    <property type="project" value="GO_Central"/>
</dbReference>
<feature type="region of interest" description="Disordered" evidence="7">
    <location>
        <begin position="1"/>
        <end position="30"/>
    </location>
</feature>
<dbReference type="FunFam" id="2.30.29.30:FF:000030">
    <property type="entry name" value="Oxysterol-binding protein"/>
    <property type="match status" value="1"/>
</dbReference>
<reference evidence="9" key="2">
    <citation type="journal article" date="2008" name="Genome Biol.">
        <title>Improved genome assembly and evidence-based global gene model set for the chordate Ciona intestinalis: new insight into intron and operon populations.</title>
        <authorList>
            <person name="Satou Y."/>
            <person name="Mineta K."/>
            <person name="Ogasawara M."/>
            <person name="Sasakura Y."/>
            <person name="Shoguchi E."/>
            <person name="Ueno K."/>
            <person name="Yamada L."/>
            <person name="Matsumoto J."/>
            <person name="Wasserscheid J."/>
            <person name="Dewar K."/>
            <person name="Wiley G.B."/>
            <person name="Macmil S.L."/>
            <person name="Roe B.A."/>
            <person name="Zeller R.W."/>
            <person name="Hastings K.E."/>
            <person name="Lemaire P."/>
            <person name="Lindquist E."/>
            <person name="Endo T."/>
            <person name="Hotta K."/>
            <person name="Inaba K."/>
        </authorList>
    </citation>
    <scope>NUCLEOTIDE SEQUENCE [LARGE SCALE GENOMIC DNA]</scope>
    <source>
        <strain evidence="9">wild type</strain>
    </source>
</reference>
<dbReference type="Gene3D" id="2.40.160.120">
    <property type="match status" value="1"/>
</dbReference>
<dbReference type="PROSITE" id="PS01013">
    <property type="entry name" value="OSBP"/>
    <property type="match status" value="1"/>
</dbReference>